<keyword evidence="1" id="KW-0472">Membrane</keyword>
<dbReference type="EMBL" id="PTJA01000007">
    <property type="protein sequence ID" value="PPK80351.1"/>
    <property type="molecule type" value="Genomic_DNA"/>
</dbReference>
<evidence type="ECO:0000256" key="1">
    <source>
        <dbReference type="SAM" id="Phobius"/>
    </source>
</evidence>
<sequence length="145" mass="16775">MKEDKVIDKKKNRIIPKRIMQLILGSISILALYTAYLGIRYGAVNWYYGFAEGQEYSKGLLMLDSNIRFYSGLWLGIGIVILWMIPRIDREKKTLRVIAFFFFFGGIGRLISILTCGLPSNGYLVFVLLELSFPLLTLWQKRIIE</sequence>
<evidence type="ECO:0000313" key="2">
    <source>
        <dbReference type="EMBL" id="PPK80351.1"/>
    </source>
</evidence>
<keyword evidence="1" id="KW-1133">Transmembrane helix</keyword>
<organism evidence="2 3">
    <name type="scientific">Lacrimispora xylanisolvens</name>
    <dbReference type="NCBI Taxonomy" id="384636"/>
    <lineage>
        <taxon>Bacteria</taxon>
        <taxon>Bacillati</taxon>
        <taxon>Bacillota</taxon>
        <taxon>Clostridia</taxon>
        <taxon>Lachnospirales</taxon>
        <taxon>Lachnospiraceae</taxon>
        <taxon>Lacrimispora</taxon>
    </lineage>
</organism>
<evidence type="ECO:0000313" key="3">
    <source>
        <dbReference type="Proteomes" id="UP000237749"/>
    </source>
</evidence>
<protein>
    <submittedName>
        <fullName evidence="2">Uncharacterized protein DUF4345</fullName>
    </submittedName>
</protein>
<dbReference type="Proteomes" id="UP000237749">
    <property type="component" value="Unassembled WGS sequence"/>
</dbReference>
<reference evidence="2 3" key="1">
    <citation type="submission" date="2018-02" db="EMBL/GenBank/DDBJ databases">
        <title>Genomic Encyclopedia of Archaeal and Bacterial Type Strains, Phase II (KMG-II): from individual species to whole genera.</title>
        <authorList>
            <person name="Goeker M."/>
        </authorList>
    </citation>
    <scope>NUCLEOTIDE SEQUENCE [LARGE SCALE GENOMIC DNA]</scope>
    <source>
        <strain evidence="2 3">DSM 3808</strain>
    </source>
</reference>
<proteinExistence type="predicted"/>
<name>A0A2S6HRU8_9FIRM</name>
<keyword evidence="1" id="KW-0812">Transmembrane</keyword>
<accession>A0A2S6HRU8</accession>
<comment type="caution">
    <text evidence="2">The sequence shown here is derived from an EMBL/GenBank/DDBJ whole genome shotgun (WGS) entry which is preliminary data.</text>
</comment>
<dbReference type="AlphaFoldDB" id="A0A2S6HRU8"/>
<feature type="transmembrane region" description="Helical" evidence="1">
    <location>
        <begin position="67"/>
        <end position="85"/>
    </location>
</feature>
<dbReference type="Pfam" id="PF14248">
    <property type="entry name" value="DUF4345"/>
    <property type="match status" value="1"/>
</dbReference>
<dbReference type="RefSeq" id="WP_242980210.1">
    <property type="nucleotide sequence ID" value="NZ_PTJA01000007.1"/>
</dbReference>
<keyword evidence="3" id="KW-1185">Reference proteome</keyword>
<feature type="transmembrane region" description="Helical" evidence="1">
    <location>
        <begin position="21"/>
        <end position="39"/>
    </location>
</feature>
<feature type="transmembrane region" description="Helical" evidence="1">
    <location>
        <begin position="97"/>
        <end position="115"/>
    </location>
</feature>
<dbReference type="InterPro" id="IPR025597">
    <property type="entry name" value="DUF4345"/>
</dbReference>
<gene>
    <name evidence="2" type="ORF">BXY41_107284</name>
</gene>